<dbReference type="InterPro" id="IPR011059">
    <property type="entry name" value="Metal-dep_hydrolase_composite"/>
</dbReference>
<dbReference type="Proteomes" id="UP000029380">
    <property type="component" value="Unassembled WGS sequence"/>
</dbReference>
<dbReference type="PATRIC" id="fig|1302649.3.peg.1342"/>
<protein>
    <submittedName>
        <fullName evidence="1">Dihydroorotase</fullName>
        <ecNumber evidence="1">3.5.-.-</ecNumber>
        <ecNumber evidence="1">3.5.2.3</ecNumber>
    </submittedName>
</protein>
<evidence type="ECO:0000313" key="2">
    <source>
        <dbReference type="Proteomes" id="UP000029380"/>
    </source>
</evidence>
<organism evidence="1 2">
    <name type="scientific">Tetragenococcus muriaticus PMC-11-5</name>
    <dbReference type="NCBI Taxonomy" id="1302649"/>
    <lineage>
        <taxon>Bacteria</taxon>
        <taxon>Bacillati</taxon>
        <taxon>Bacillota</taxon>
        <taxon>Bacilli</taxon>
        <taxon>Lactobacillales</taxon>
        <taxon>Enterococcaceae</taxon>
        <taxon>Tetragenococcus</taxon>
    </lineage>
</organism>
<dbReference type="AlphaFoldDB" id="A0A091CD58"/>
<dbReference type="GO" id="GO:0004151">
    <property type="term" value="F:dihydroorotase activity"/>
    <property type="evidence" value="ECO:0007669"/>
    <property type="project" value="UniProtKB-EC"/>
</dbReference>
<evidence type="ECO:0000313" key="1">
    <source>
        <dbReference type="EMBL" id="KFN91508.1"/>
    </source>
</evidence>
<dbReference type="Gene3D" id="2.30.40.10">
    <property type="entry name" value="Urease, subunit C, domain 1"/>
    <property type="match status" value="1"/>
</dbReference>
<dbReference type="SUPFAM" id="SSF51338">
    <property type="entry name" value="Composite domain of metallo-dependent hydrolases"/>
    <property type="match status" value="1"/>
</dbReference>
<dbReference type="EC" id="3.5.-.-" evidence="1"/>
<proteinExistence type="predicted"/>
<comment type="caution">
    <text evidence="1">The sequence shown here is derived from an EMBL/GenBank/DDBJ whole genome shotgun (WGS) entry which is preliminary data.</text>
</comment>
<dbReference type="EC" id="3.5.2.3" evidence="1"/>
<accession>A0A091CD58</accession>
<keyword evidence="1" id="KW-0378">Hydrolase</keyword>
<gene>
    <name evidence="1" type="ORF">TMUPMC115_1338</name>
</gene>
<reference evidence="1 2" key="1">
    <citation type="submission" date="2014-08" db="EMBL/GenBank/DDBJ databases">
        <title>Genome sequence of Tetragenococcus muriaticus.</title>
        <authorList>
            <person name="Chuea-nongthon C."/>
            <person name="Rodtong S."/>
            <person name="Yongsawatdigul J."/>
            <person name="Steele J.L."/>
            <person name="Liu X.-y."/>
            <person name="Speers J."/>
            <person name="Glasner J.D."/>
            <person name="Neeno-Eckwall E.C."/>
        </authorList>
    </citation>
    <scope>NUCLEOTIDE SEQUENCE [LARGE SCALE GENOMIC DNA]</scope>
    <source>
        <strain evidence="1 2">PMC-11-5</strain>
    </source>
</reference>
<dbReference type="EMBL" id="JPVU01000145">
    <property type="protein sequence ID" value="KFN91508.1"/>
    <property type="molecule type" value="Genomic_DNA"/>
</dbReference>
<sequence length="39" mass="4474">MKKRFLSQAKNTPFIGKELFGDTLYTLVDGKIVWQGETL</sequence>
<name>A0A091CD58_9ENTE</name>